<dbReference type="PANTHER" id="PTHR43080:SF2">
    <property type="entry name" value="CBS DOMAIN-CONTAINING PROTEIN"/>
    <property type="match status" value="1"/>
</dbReference>
<dbReference type="AlphaFoldDB" id="A0A1M7RUX1"/>
<dbReference type="PANTHER" id="PTHR43080">
    <property type="entry name" value="CBS DOMAIN-CONTAINING PROTEIN CBSX3, MITOCHONDRIAL"/>
    <property type="match status" value="1"/>
</dbReference>
<dbReference type="RefSeq" id="WP_072745751.1">
    <property type="nucleotide sequence ID" value="NZ_FOHL01000002.1"/>
</dbReference>
<dbReference type="OrthoDB" id="9807125at2"/>
<dbReference type="STRING" id="1189325.SAMN04488119_102363"/>
<dbReference type="Pfam" id="PF00571">
    <property type="entry name" value="CBS"/>
    <property type="match status" value="2"/>
</dbReference>
<dbReference type="Proteomes" id="UP000184066">
    <property type="component" value="Unassembled WGS sequence"/>
</dbReference>
<evidence type="ECO:0000313" key="5">
    <source>
        <dbReference type="Proteomes" id="UP000184066"/>
    </source>
</evidence>
<evidence type="ECO:0000256" key="2">
    <source>
        <dbReference type="PROSITE-ProRule" id="PRU00703"/>
    </source>
</evidence>
<evidence type="ECO:0000256" key="1">
    <source>
        <dbReference type="ARBA" id="ARBA00023122"/>
    </source>
</evidence>
<sequence length="144" mass="15282">MIVLQILKSKGSSKVETIRPDAPLSEAAARLSARRIGALIVSRDGQAVEGVISERDIVRVLGTEGAACLDRPVEAVMTRKVSSCAPSDKAVSVLARMTEGRFRHMPVLEDGKLAGVISIGDVVKARIEEVERENAAMADMISGA</sequence>
<evidence type="ECO:0000313" key="4">
    <source>
        <dbReference type="EMBL" id="SHN49898.1"/>
    </source>
</evidence>
<keyword evidence="5" id="KW-1185">Reference proteome</keyword>
<dbReference type="CDD" id="cd04623">
    <property type="entry name" value="CBS_pair_bac_euk"/>
    <property type="match status" value="1"/>
</dbReference>
<feature type="domain" description="CBS" evidence="3">
    <location>
        <begin position="77"/>
        <end position="132"/>
    </location>
</feature>
<name>A0A1M7RUX1_9RHOB</name>
<dbReference type="InterPro" id="IPR046342">
    <property type="entry name" value="CBS_dom_sf"/>
</dbReference>
<dbReference type="InterPro" id="IPR044725">
    <property type="entry name" value="CBSX3_CBS_dom"/>
</dbReference>
<proteinExistence type="predicted"/>
<dbReference type="SUPFAM" id="SSF54631">
    <property type="entry name" value="CBS-domain pair"/>
    <property type="match status" value="1"/>
</dbReference>
<dbReference type="Gene3D" id="3.10.580.10">
    <property type="entry name" value="CBS-domain"/>
    <property type="match status" value="1"/>
</dbReference>
<dbReference type="InterPro" id="IPR000644">
    <property type="entry name" value="CBS_dom"/>
</dbReference>
<gene>
    <name evidence="4" type="ORF">SAMN05216200_101155</name>
</gene>
<evidence type="ECO:0000259" key="3">
    <source>
        <dbReference type="PROSITE" id="PS51371"/>
    </source>
</evidence>
<protein>
    <submittedName>
        <fullName evidence="4">CBS domain-containing protein</fullName>
    </submittedName>
</protein>
<feature type="domain" description="CBS" evidence="3">
    <location>
        <begin position="11"/>
        <end position="71"/>
    </location>
</feature>
<dbReference type="SMART" id="SM00116">
    <property type="entry name" value="CBS"/>
    <property type="match status" value="2"/>
</dbReference>
<dbReference type="EMBL" id="FRDL01000001">
    <property type="protein sequence ID" value="SHN49898.1"/>
    <property type="molecule type" value="Genomic_DNA"/>
</dbReference>
<organism evidence="4 5">
    <name type="scientific">Oceanicella actignis</name>
    <dbReference type="NCBI Taxonomy" id="1189325"/>
    <lineage>
        <taxon>Bacteria</taxon>
        <taxon>Pseudomonadati</taxon>
        <taxon>Pseudomonadota</taxon>
        <taxon>Alphaproteobacteria</taxon>
        <taxon>Rhodobacterales</taxon>
        <taxon>Paracoccaceae</taxon>
        <taxon>Oceanicella</taxon>
    </lineage>
</organism>
<keyword evidence="1 2" id="KW-0129">CBS domain</keyword>
<accession>A0A1M7RUX1</accession>
<reference evidence="4 5" key="1">
    <citation type="submission" date="2016-12" db="EMBL/GenBank/DDBJ databases">
        <authorList>
            <person name="Song W.-J."/>
            <person name="Kurnit D.M."/>
        </authorList>
    </citation>
    <scope>NUCLEOTIDE SEQUENCE [LARGE SCALE GENOMIC DNA]</scope>
    <source>
        <strain evidence="4 5">CGMCC 1.10808</strain>
    </source>
</reference>
<dbReference type="PROSITE" id="PS51371">
    <property type="entry name" value="CBS"/>
    <property type="match status" value="2"/>
</dbReference>
<dbReference type="InterPro" id="IPR051257">
    <property type="entry name" value="Diverse_CBS-Domain"/>
</dbReference>